<keyword evidence="9" id="KW-0040">ANK repeat</keyword>
<evidence type="ECO:0000256" key="8">
    <source>
        <dbReference type="ARBA" id="ARBA00023136"/>
    </source>
</evidence>
<dbReference type="PROSITE" id="PS50088">
    <property type="entry name" value="ANK_REPEAT"/>
    <property type="match status" value="1"/>
</dbReference>
<dbReference type="SUPFAM" id="SSF48403">
    <property type="entry name" value="Ankyrin repeat"/>
    <property type="match status" value="1"/>
</dbReference>
<sequence length="477" mass="52885">MKFDERAGKRFSIQARKTAKETSGEYQTTLQQVVLAGDLEAVRKELSLRPGEPLEENNKSILHYAVMTRNTDIVQMLIRESRDKGVALDLNKNDIITGFTPLHYSIFIESRQMLTMLLAEYNADIDVTDAFSATPLDYARMLGMVPHMPSHLIPRSITVYDKAHESVAQWPVAQLEERLTVTYCALPVCGHKYIEELMFSGFGIGETDVEFSVGYGVFAGKDYQPGSYICRYGGRLSAEGTIKNRAYAVVSGVEGMVLDGTHYRNLGGMINHSARYANAELQCFFDRGAEQAVITATQFIPKGKQILLDYSESYWQAEDETTTSTEAEADDKKPAYLMAAAGDAQVQVVEMGGDEPGSFPAFLPSAFVVRLLLNILGVGSQVFGKAFLDAWRQAGLKAKQTGAGLSLAEAQKILGLRPPYELKEVTKRYEQLFKSNDPANGGSFYLQSKVYRARERLEQEFKTNAEWQAKGGGTNAE</sequence>
<keyword evidence="5" id="KW-0653">Protein transport</keyword>
<dbReference type="PROSITE" id="PS50280">
    <property type="entry name" value="SET"/>
    <property type="match status" value="1"/>
</dbReference>
<dbReference type="SMART" id="SM00248">
    <property type="entry name" value="ANK"/>
    <property type="match status" value="2"/>
</dbReference>
<evidence type="ECO:0000256" key="7">
    <source>
        <dbReference type="ARBA" id="ARBA00023128"/>
    </source>
</evidence>
<feature type="domain" description="SET" evidence="10">
    <location>
        <begin position="200"/>
        <end position="311"/>
    </location>
</feature>
<dbReference type="InterPro" id="IPR002110">
    <property type="entry name" value="Ankyrin_rpt"/>
</dbReference>
<evidence type="ECO:0000313" key="11">
    <source>
        <dbReference type="EMBL" id="ELR25275.1"/>
    </source>
</evidence>
<dbReference type="AlphaFoldDB" id="L8HJA7"/>
<reference evidence="11 12" key="1">
    <citation type="journal article" date="2013" name="Genome Biol.">
        <title>Genome of Acanthamoeba castellanii highlights extensive lateral gene transfer and early evolution of tyrosine kinase signaling.</title>
        <authorList>
            <person name="Clarke M."/>
            <person name="Lohan A.J."/>
            <person name="Liu B."/>
            <person name="Lagkouvardos I."/>
            <person name="Roy S."/>
            <person name="Zafar N."/>
            <person name="Bertelli C."/>
            <person name="Schilde C."/>
            <person name="Kianianmomeni A."/>
            <person name="Burglin T.R."/>
            <person name="Frech C."/>
            <person name="Turcotte B."/>
            <person name="Kopec K.O."/>
            <person name="Synnott J.M."/>
            <person name="Choo C."/>
            <person name="Paponov I."/>
            <person name="Finkler A."/>
            <person name="Soon Heng Tan C."/>
            <person name="Hutchins A.P."/>
            <person name="Weinmeier T."/>
            <person name="Rattei T."/>
            <person name="Chu J.S."/>
            <person name="Gimenez G."/>
            <person name="Irimia M."/>
            <person name="Rigden D.J."/>
            <person name="Fitzpatrick D.A."/>
            <person name="Lorenzo-Morales J."/>
            <person name="Bateman A."/>
            <person name="Chiu C.H."/>
            <person name="Tang P."/>
            <person name="Hegemann P."/>
            <person name="Fromm H."/>
            <person name="Raoult D."/>
            <person name="Greub G."/>
            <person name="Miranda-Saavedra D."/>
            <person name="Chen N."/>
            <person name="Nash P."/>
            <person name="Ginger M.L."/>
            <person name="Horn M."/>
            <person name="Schaap P."/>
            <person name="Caler L."/>
            <person name="Loftus B."/>
        </authorList>
    </citation>
    <scope>NUCLEOTIDE SEQUENCE [LARGE SCALE GENOMIC DNA]</scope>
    <source>
        <strain evidence="11 12">Neff</strain>
    </source>
</reference>
<dbReference type="InterPro" id="IPR036869">
    <property type="entry name" value="J_dom_sf"/>
</dbReference>
<dbReference type="InterPro" id="IPR036770">
    <property type="entry name" value="Ankyrin_rpt-contain_sf"/>
</dbReference>
<dbReference type="STRING" id="1257118.L8HJA7"/>
<evidence type="ECO:0000313" key="12">
    <source>
        <dbReference type="Proteomes" id="UP000011083"/>
    </source>
</evidence>
<dbReference type="GeneID" id="14926322"/>
<keyword evidence="12" id="KW-1185">Reference proteome</keyword>
<dbReference type="InterPro" id="IPR005341">
    <property type="entry name" value="Tim16"/>
</dbReference>
<evidence type="ECO:0000256" key="3">
    <source>
        <dbReference type="ARBA" id="ARBA00022448"/>
    </source>
</evidence>
<evidence type="ECO:0000256" key="9">
    <source>
        <dbReference type="PROSITE-ProRule" id="PRU00023"/>
    </source>
</evidence>
<comment type="subcellular location">
    <subcellularLocation>
        <location evidence="1">Mitochondrion inner membrane</location>
        <topology evidence="1">Peripheral membrane protein</topology>
    </subcellularLocation>
</comment>
<dbReference type="SUPFAM" id="SSF82199">
    <property type="entry name" value="SET domain"/>
    <property type="match status" value="1"/>
</dbReference>
<dbReference type="SMART" id="SM00317">
    <property type="entry name" value="SET"/>
    <property type="match status" value="1"/>
</dbReference>
<evidence type="ECO:0000256" key="1">
    <source>
        <dbReference type="ARBA" id="ARBA00004637"/>
    </source>
</evidence>
<dbReference type="RefSeq" id="XP_004368030.1">
    <property type="nucleotide sequence ID" value="XM_004367973.1"/>
</dbReference>
<dbReference type="GO" id="GO:0005744">
    <property type="term" value="C:TIM23 mitochondrial import inner membrane translocase complex"/>
    <property type="evidence" value="ECO:0007669"/>
    <property type="project" value="InterPro"/>
</dbReference>
<dbReference type="KEGG" id="acan:ACA1_290500"/>
<dbReference type="VEuPathDB" id="AmoebaDB:ACA1_290500"/>
<comment type="similarity">
    <text evidence="2">Belongs to the TIM16/PAM16 family.</text>
</comment>
<proteinExistence type="inferred from homology"/>
<dbReference type="Proteomes" id="UP000011083">
    <property type="component" value="Unassembled WGS sequence"/>
</dbReference>
<gene>
    <name evidence="11" type="ORF">ACA1_290500</name>
</gene>
<organism evidence="11 12">
    <name type="scientific">Acanthamoeba castellanii (strain ATCC 30010 / Neff)</name>
    <dbReference type="NCBI Taxonomy" id="1257118"/>
    <lineage>
        <taxon>Eukaryota</taxon>
        <taxon>Amoebozoa</taxon>
        <taxon>Discosea</taxon>
        <taxon>Longamoebia</taxon>
        <taxon>Centramoebida</taxon>
        <taxon>Acanthamoebidae</taxon>
        <taxon>Acanthamoeba</taxon>
    </lineage>
</organism>
<protein>
    <submittedName>
        <fullName evidence="11">SET domain containing protein</fullName>
    </submittedName>
</protein>
<dbReference type="EMBL" id="KB007805">
    <property type="protein sequence ID" value="ELR25275.1"/>
    <property type="molecule type" value="Genomic_DNA"/>
</dbReference>
<keyword evidence="3" id="KW-0813">Transport</keyword>
<evidence type="ECO:0000256" key="5">
    <source>
        <dbReference type="ARBA" id="ARBA00022927"/>
    </source>
</evidence>
<keyword evidence="8" id="KW-0472">Membrane</keyword>
<dbReference type="Gene3D" id="1.10.287.110">
    <property type="entry name" value="DnaJ domain"/>
    <property type="match status" value="1"/>
</dbReference>
<evidence type="ECO:0000256" key="6">
    <source>
        <dbReference type="ARBA" id="ARBA00023010"/>
    </source>
</evidence>
<dbReference type="InterPro" id="IPR046341">
    <property type="entry name" value="SET_dom_sf"/>
</dbReference>
<accession>L8HJA7</accession>
<dbReference type="PANTHER" id="PTHR12388:SF0">
    <property type="entry name" value="MITOCHONDRIAL IMPORT INNER MEMBRANE TRANSLOCASE SUBUNIT TIM16"/>
    <property type="match status" value="1"/>
</dbReference>
<dbReference type="FunFam" id="1.10.287.110:FF:000006">
    <property type="entry name" value="Import inner membrane translocase subunit TIM16"/>
    <property type="match status" value="1"/>
</dbReference>
<dbReference type="GO" id="GO:0030150">
    <property type="term" value="P:protein import into mitochondrial matrix"/>
    <property type="evidence" value="ECO:0007669"/>
    <property type="project" value="InterPro"/>
</dbReference>
<dbReference type="Gene3D" id="1.25.40.20">
    <property type="entry name" value="Ankyrin repeat-containing domain"/>
    <property type="match status" value="1"/>
</dbReference>
<keyword evidence="6" id="KW-0811">Translocation</keyword>
<dbReference type="Pfam" id="PF03656">
    <property type="entry name" value="Pam16"/>
    <property type="match status" value="1"/>
</dbReference>
<keyword evidence="7" id="KW-0496">Mitochondrion</keyword>
<dbReference type="PANTHER" id="PTHR12388">
    <property type="entry name" value="MITOCHONDRIA ASSOCIATED GRANULOCYTE MACROPHAGE CSF SIGNALING MOLECULE"/>
    <property type="match status" value="1"/>
</dbReference>
<dbReference type="PROSITE" id="PS50297">
    <property type="entry name" value="ANK_REP_REGION"/>
    <property type="match status" value="1"/>
</dbReference>
<evidence type="ECO:0000256" key="4">
    <source>
        <dbReference type="ARBA" id="ARBA00022792"/>
    </source>
</evidence>
<dbReference type="OrthoDB" id="16287at2759"/>
<evidence type="ECO:0000256" key="2">
    <source>
        <dbReference type="ARBA" id="ARBA00008817"/>
    </source>
</evidence>
<feature type="repeat" description="ANK" evidence="9">
    <location>
        <begin position="97"/>
        <end position="130"/>
    </location>
</feature>
<name>L8HJA7_ACACF</name>
<dbReference type="Pfam" id="PF00856">
    <property type="entry name" value="SET"/>
    <property type="match status" value="1"/>
</dbReference>
<keyword evidence="4" id="KW-0999">Mitochondrion inner membrane</keyword>
<dbReference type="InterPro" id="IPR001214">
    <property type="entry name" value="SET_dom"/>
</dbReference>
<evidence type="ECO:0000259" key="10">
    <source>
        <dbReference type="PROSITE" id="PS50280"/>
    </source>
</evidence>
<dbReference type="Gene3D" id="2.170.270.10">
    <property type="entry name" value="SET domain"/>
    <property type="match status" value="1"/>
</dbReference>
<dbReference type="Pfam" id="PF12796">
    <property type="entry name" value="Ank_2"/>
    <property type="match status" value="1"/>
</dbReference>